<evidence type="ECO:0000256" key="1">
    <source>
        <dbReference type="ARBA" id="ARBA00004651"/>
    </source>
</evidence>
<organism evidence="7">
    <name type="scientific">marine sediment metagenome</name>
    <dbReference type="NCBI Taxonomy" id="412755"/>
    <lineage>
        <taxon>unclassified sequences</taxon>
        <taxon>metagenomes</taxon>
        <taxon>ecological metagenomes</taxon>
    </lineage>
</organism>
<dbReference type="Gene3D" id="1.10.287.3510">
    <property type="match status" value="1"/>
</dbReference>
<evidence type="ECO:0000313" key="7">
    <source>
        <dbReference type="EMBL" id="GAH90789.1"/>
    </source>
</evidence>
<dbReference type="Pfam" id="PF00420">
    <property type="entry name" value="Oxidored_q2"/>
    <property type="match status" value="1"/>
</dbReference>
<sequence>MTESIPFNVPFLAVAVMIGIAFYIIVSQRNLIKLVMGLSILASGVNLFLITLGYREGGVAPVYTHAPAGIMVLPVPQALTLTSIVIAVACLALMLSMVIHIYRHTGSTDSEKSRIMKG</sequence>
<keyword evidence="5 6" id="KW-0472">Membrane</keyword>
<keyword evidence="4 6" id="KW-1133">Transmembrane helix</keyword>
<feature type="transmembrane region" description="Helical" evidence="6">
    <location>
        <begin position="6"/>
        <end position="27"/>
    </location>
</feature>
<evidence type="ECO:0000256" key="2">
    <source>
        <dbReference type="ARBA" id="ARBA00022475"/>
    </source>
</evidence>
<evidence type="ECO:0000256" key="6">
    <source>
        <dbReference type="SAM" id="Phobius"/>
    </source>
</evidence>
<feature type="transmembrane region" description="Helical" evidence="6">
    <location>
        <begin position="34"/>
        <end position="54"/>
    </location>
</feature>
<dbReference type="GO" id="GO:0005886">
    <property type="term" value="C:plasma membrane"/>
    <property type="evidence" value="ECO:0007669"/>
    <property type="project" value="UniProtKB-SubCell"/>
</dbReference>
<keyword evidence="3 6" id="KW-0812">Transmembrane</keyword>
<evidence type="ECO:0000256" key="5">
    <source>
        <dbReference type="ARBA" id="ARBA00023136"/>
    </source>
</evidence>
<evidence type="ECO:0008006" key="8">
    <source>
        <dbReference type="Google" id="ProtNLM"/>
    </source>
</evidence>
<dbReference type="EMBL" id="BARV01002293">
    <property type="protein sequence ID" value="GAH90789.1"/>
    <property type="molecule type" value="Genomic_DNA"/>
</dbReference>
<reference evidence="7" key="1">
    <citation type="journal article" date="2014" name="Front. Microbiol.">
        <title>High frequency of phylogenetically diverse reductive dehalogenase-homologous genes in deep subseafloor sedimentary metagenomes.</title>
        <authorList>
            <person name="Kawai M."/>
            <person name="Futagami T."/>
            <person name="Toyoda A."/>
            <person name="Takaki Y."/>
            <person name="Nishi S."/>
            <person name="Hori S."/>
            <person name="Arai W."/>
            <person name="Tsubouchi T."/>
            <person name="Morono Y."/>
            <person name="Uchiyama I."/>
            <person name="Ito T."/>
            <person name="Fujiyama A."/>
            <person name="Inagaki F."/>
            <person name="Takami H."/>
        </authorList>
    </citation>
    <scope>NUCLEOTIDE SEQUENCE</scope>
    <source>
        <strain evidence="7">Expedition CK06-06</strain>
    </source>
</reference>
<evidence type="ECO:0000256" key="3">
    <source>
        <dbReference type="ARBA" id="ARBA00022692"/>
    </source>
</evidence>
<dbReference type="InterPro" id="IPR039428">
    <property type="entry name" value="NUOK/Mnh_C1-like"/>
</dbReference>
<accession>X1KKW9</accession>
<keyword evidence="2" id="KW-1003">Cell membrane</keyword>
<protein>
    <recommendedName>
        <fullName evidence="8">Cation:proton antiporter</fullName>
    </recommendedName>
</protein>
<dbReference type="PANTHER" id="PTHR34583:SF2">
    <property type="entry name" value="ANTIPORTER SUBUNIT MNHC2-RELATED"/>
    <property type="match status" value="1"/>
</dbReference>
<feature type="transmembrane region" description="Helical" evidence="6">
    <location>
        <begin position="81"/>
        <end position="102"/>
    </location>
</feature>
<dbReference type="PANTHER" id="PTHR34583">
    <property type="entry name" value="ANTIPORTER SUBUNIT MNHC2-RELATED"/>
    <property type="match status" value="1"/>
</dbReference>
<name>X1KKW9_9ZZZZ</name>
<dbReference type="InterPro" id="IPR050601">
    <property type="entry name" value="CPA3_antiporter_subunitC"/>
</dbReference>
<gene>
    <name evidence="7" type="ORF">S06H3_06026</name>
</gene>
<comment type="caution">
    <text evidence="7">The sequence shown here is derived from an EMBL/GenBank/DDBJ whole genome shotgun (WGS) entry which is preliminary data.</text>
</comment>
<dbReference type="AlphaFoldDB" id="X1KKW9"/>
<comment type="subcellular location">
    <subcellularLocation>
        <location evidence="1">Cell membrane</location>
        <topology evidence="1">Multi-pass membrane protein</topology>
    </subcellularLocation>
</comment>
<proteinExistence type="predicted"/>
<evidence type="ECO:0000256" key="4">
    <source>
        <dbReference type="ARBA" id="ARBA00022989"/>
    </source>
</evidence>